<dbReference type="Gene3D" id="3.90.1150.10">
    <property type="entry name" value="Aspartate Aminotransferase, domain 1"/>
    <property type="match status" value="1"/>
</dbReference>
<dbReference type="GO" id="GO:0030170">
    <property type="term" value="F:pyridoxal phosphate binding"/>
    <property type="evidence" value="ECO:0007669"/>
    <property type="project" value="InterPro"/>
</dbReference>
<dbReference type="InterPro" id="IPR015422">
    <property type="entry name" value="PyrdxlP-dep_Trfase_small"/>
</dbReference>
<protein>
    <recommendedName>
        <fullName evidence="2">Aminotransferase class I/classII large domain-containing protein</fullName>
    </recommendedName>
</protein>
<dbReference type="EMBL" id="JAAAHW010010240">
    <property type="protein sequence ID" value="KAF9928551.1"/>
    <property type="molecule type" value="Genomic_DNA"/>
</dbReference>
<dbReference type="OrthoDB" id="7042322at2759"/>
<gene>
    <name evidence="3" type="ORF">BGZ65_006216</name>
</gene>
<keyword evidence="1" id="KW-0663">Pyridoxal phosphate</keyword>
<name>A0A9P6ILR6_9FUNG</name>
<keyword evidence="4" id="KW-1185">Reference proteome</keyword>
<dbReference type="PRINTS" id="PR00753">
    <property type="entry name" value="ACCSYNTHASE"/>
</dbReference>
<evidence type="ECO:0000259" key="2">
    <source>
        <dbReference type="Pfam" id="PF00155"/>
    </source>
</evidence>
<dbReference type="SUPFAM" id="SSF53383">
    <property type="entry name" value="PLP-dependent transferases"/>
    <property type="match status" value="1"/>
</dbReference>
<dbReference type="InterPro" id="IPR050478">
    <property type="entry name" value="Ethylene_sulfur-biosynth"/>
</dbReference>
<dbReference type="Proteomes" id="UP000749646">
    <property type="component" value="Unassembled WGS sequence"/>
</dbReference>
<dbReference type="InterPro" id="IPR015421">
    <property type="entry name" value="PyrdxlP-dep_Trfase_major"/>
</dbReference>
<dbReference type="PANTHER" id="PTHR43795">
    <property type="entry name" value="BIFUNCTIONAL ASPARTATE AMINOTRANSFERASE AND GLUTAMATE/ASPARTATE-PREPHENATE AMINOTRANSFERASE-RELATED"/>
    <property type="match status" value="1"/>
</dbReference>
<feature type="domain" description="Aminotransferase class I/classII large" evidence="2">
    <location>
        <begin position="43"/>
        <end position="435"/>
    </location>
</feature>
<dbReference type="CDD" id="cd00609">
    <property type="entry name" value="AAT_like"/>
    <property type="match status" value="1"/>
</dbReference>
<dbReference type="PANTHER" id="PTHR43795:SF39">
    <property type="entry name" value="AMINOTRANSFERASE CLASS I_CLASSII DOMAIN-CONTAINING PROTEIN"/>
    <property type="match status" value="1"/>
</dbReference>
<dbReference type="GO" id="GO:0006520">
    <property type="term" value="P:amino acid metabolic process"/>
    <property type="evidence" value="ECO:0007669"/>
    <property type="project" value="TreeGrafter"/>
</dbReference>
<evidence type="ECO:0000313" key="3">
    <source>
        <dbReference type="EMBL" id="KAF9928551.1"/>
    </source>
</evidence>
<evidence type="ECO:0000256" key="1">
    <source>
        <dbReference type="ARBA" id="ARBA00022898"/>
    </source>
</evidence>
<accession>A0A9P6ILR6</accession>
<dbReference type="InterPro" id="IPR015424">
    <property type="entry name" value="PyrdxlP-dep_Trfase"/>
</dbReference>
<evidence type="ECO:0000313" key="4">
    <source>
        <dbReference type="Proteomes" id="UP000749646"/>
    </source>
</evidence>
<organism evidence="3 4">
    <name type="scientific">Modicella reniformis</name>
    <dbReference type="NCBI Taxonomy" id="1440133"/>
    <lineage>
        <taxon>Eukaryota</taxon>
        <taxon>Fungi</taxon>
        <taxon>Fungi incertae sedis</taxon>
        <taxon>Mucoromycota</taxon>
        <taxon>Mortierellomycotina</taxon>
        <taxon>Mortierellomycetes</taxon>
        <taxon>Mortierellales</taxon>
        <taxon>Mortierellaceae</taxon>
        <taxon>Modicella</taxon>
    </lineage>
</organism>
<proteinExistence type="predicted"/>
<dbReference type="InterPro" id="IPR004839">
    <property type="entry name" value="Aminotransferase_I/II_large"/>
</dbReference>
<reference evidence="3" key="1">
    <citation type="journal article" date="2020" name="Fungal Divers.">
        <title>Resolving the Mortierellaceae phylogeny through synthesis of multi-gene phylogenetics and phylogenomics.</title>
        <authorList>
            <person name="Vandepol N."/>
            <person name="Liber J."/>
            <person name="Desiro A."/>
            <person name="Na H."/>
            <person name="Kennedy M."/>
            <person name="Barry K."/>
            <person name="Grigoriev I.V."/>
            <person name="Miller A.N."/>
            <person name="O'Donnell K."/>
            <person name="Stajich J.E."/>
            <person name="Bonito G."/>
        </authorList>
    </citation>
    <scope>NUCLEOTIDE SEQUENCE</scope>
    <source>
        <strain evidence="3">MES-2147</strain>
    </source>
</reference>
<dbReference type="Gene3D" id="3.40.640.10">
    <property type="entry name" value="Type I PLP-dependent aspartate aminotransferase-like (Major domain)"/>
    <property type="match status" value="1"/>
</dbReference>
<dbReference type="Pfam" id="PF00155">
    <property type="entry name" value="Aminotran_1_2"/>
    <property type="match status" value="1"/>
</dbReference>
<dbReference type="GO" id="GO:0008483">
    <property type="term" value="F:transaminase activity"/>
    <property type="evidence" value="ECO:0007669"/>
    <property type="project" value="TreeGrafter"/>
</dbReference>
<dbReference type="AlphaFoldDB" id="A0A9P6ILR6"/>
<comment type="caution">
    <text evidence="3">The sequence shown here is derived from an EMBL/GenBank/DDBJ whole genome shotgun (WGS) entry which is preliminary data.</text>
</comment>
<sequence>MAWQNLSVRAQENCRGGGSNVMIQGMARVSSDKFDLQTNPKGIINLGVAENQLMSKELAAILRPVNAVDPKLFGYSEGPSGSKLLRKHFADNIFNQYFEPHEPVYEDHIVFTAGCSATVDNFTFCVCDPGDGILITTPFYGGFNTDIMAKSKARVIVAHLEDGVSPFGVDQVELMQQAVDQATAEGTRVRAFVLSNPHNPLGRNYPREVLIEFLKFASRNKLHILFDEIYALSVFDYALSGEAKQEQPDQTPFISVLSIPNIEDYCEKELVHVAYGMSKDFCLNGFRCGCLVSPWNKDILEAMNSIAVFTWMSSPIEAMIIKLVENPATIDWFVKTNQRRLAESYTLTVDILRAHRIPFLPAQGGHYIWIDLRQYIPSALVNMAAAGEREAEYMLWKAMLDKGVYLNLGVAFSEKKVGFFRLSFSVPPWLLRIGLERMLRACERTFTLSASL</sequence>